<name>A0ABP6UVA2_9ACTN</name>
<dbReference type="Proteomes" id="UP001500301">
    <property type="component" value="Unassembled WGS sequence"/>
</dbReference>
<keyword evidence="5 6" id="KW-0472">Membrane</keyword>
<accession>A0ABP6UVA2</accession>
<keyword evidence="4 6" id="KW-1133">Transmembrane helix</keyword>
<evidence type="ECO:0000256" key="2">
    <source>
        <dbReference type="ARBA" id="ARBA00022475"/>
    </source>
</evidence>
<evidence type="ECO:0000313" key="8">
    <source>
        <dbReference type="Proteomes" id="UP001500301"/>
    </source>
</evidence>
<dbReference type="Pfam" id="PF03626">
    <property type="entry name" value="COX4_pro"/>
    <property type="match status" value="1"/>
</dbReference>
<proteinExistence type="predicted"/>
<keyword evidence="8" id="KW-1185">Reference proteome</keyword>
<gene>
    <name evidence="7" type="ORF">GCM10022263_05220</name>
</gene>
<evidence type="ECO:0008006" key="9">
    <source>
        <dbReference type="Google" id="ProtNLM"/>
    </source>
</evidence>
<evidence type="ECO:0000256" key="3">
    <source>
        <dbReference type="ARBA" id="ARBA00022692"/>
    </source>
</evidence>
<reference evidence="8" key="1">
    <citation type="journal article" date="2019" name="Int. J. Syst. Evol. Microbiol.">
        <title>The Global Catalogue of Microorganisms (GCM) 10K type strain sequencing project: providing services to taxonomists for standard genome sequencing and annotation.</title>
        <authorList>
            <consortium name="The Broad Institute Genomics Platform"/>
            <consortium name="The Broad Institute Genome Sequencing Center for Infectious Disease"/>
            <person name="Wu L."/>
            <person name="Ma J."/>
        </authorList>
    </citation>
    <scope>NUCLEOTIDE SEQUENCE [LARGE SCALE GENOMIC DNA]</scope>
    <source>
        <strain evidence="8">JCM 17460</strain>
    </source>
</reference>
<dbReference type="InterPro" id="IPR005171">
    <property type="entry name" value="Cyt_c_oxidase_su4_prok"/>
</dbReference>
<evidence type="ECO:0000256" key="1">
    <source>
        <dbReference type="ARBA" id="ARBA00004651"/>
    </source>
</evidence>
<keyword evidence="2" id="KW-1003">Cell membrane</keyword>
<evidence type="ECO:0000256" key="5">
    <source>
        <dbReference type="ARBA" id="ARBA00023136"/>
    </source>
</evidence>
<dbReference type="RefSeq" id="WP_218232347.1">
    <property type="nucleotide sequence ID" value="NZ_BAABBB010000004.1"/>
</dbReference>
<evidence type="ECO:0000313" key="7">
    <source>
        <dbReference type="EMBL" id="GAA3520300.1"/>
    </source>
</evidence>
<feature type="transmembrane region" description="Helical" evidence="6">
    <location>
        <begin position="60"/>
        <end position="82"/>
    </location>
</feature>
<keyword evidence="3 6" id="KW-0812">Transmembrane</keyword>
<comment type="subcellular location">
    <subcellularLocation>
        <location evidence="1">Cell membrane</location>
        <topology evidence="1">Multi-pass membrane protein</topology>
    </subcellularLocation>
</comment>
<feature type="transmembrane region" description="Helical" evidence="6">
    <location>
        <begin position="32"/>
        <end position="53"/>
    </location>
</feature>
<comment type="caution">
    <text evidence="7">The sequence shown here is derived from an EMBL/GenBank/DDBJ whole genome shotgun (WGS) entry which is preliminary data.</text>
</comment>
<organism evidence="7 8">
    <name type="scientific">Nocardioides daeguensis</name>
    <dbReference type="NCBI Taxonomy" id="908359"/>
    <lineage>
        <taxon>Bacteria</taxon>
        <taxon>Bacillati</taxon>
        <taxon>Actinomycetota</taxon>
        <taxon>Actinomycetes</taxon>
        <taxon>Propionibacteriales</taxon>
        <taxon>Nocardioidaceae</taxon>
        <taxon>Nocardioides</taxon>
    </lineage>
</organism>
<evidence type="ECO:0000256" key="6">
    <source>
        <dbReference type="SAM" id="Phobius"/>
    </source>
</evidence>
<dbReference type="EMBL" id="BAABBB010000004">
    <property type="protein sequence ID" value="GAA3520300.1"/>
    <property type="molecule type" value="Genomic_DNA"/>
</dbReference>
<sequence length="83" mass="8725">MTARRLAWVWLVLVAVTLVSWATASKDSVSEGAAAVAVALAFLKAGLVGWEFMDLRRAPAWLAGVFGAWVVVVGAVLVVLSLS</sequence>
<evidence type="ECO:0000256" key="4">
    <source>
        <dbReference type="ARBA" id="ARBA00022989"/>
    </source>
</evidence>
<protein>
    <recommendedName>
        <fullName evidence="9">Prokaryotic cytochrome C oxidase subunit IV family protein</fullName>
    </recommendedName>
</protein>